<name>A0A367Y7G5_9MICO</name>
<protein>
    <submittedName>
        <fullName evidence="1">Alkaline phosphatase family protein</fullName>
    </submittedName>
</protein>
<dbReference type="Pfam" id="PF01663">
    <property type="entry name" value="Phosphodiest"/>
    <property type="match status" value="1"/>
</dbReference>
<dbReference type="InterPro" id="IPR017850">
    <property type="entry name" value="Alkaline_phosphatase_core_sf"/>
</dbReference>
<proteinExistence type="predicted"/>
<sequence length="370" mass="39824">MRPDQARDLAGVAQQMLRSLTGEESWFAPARSAVLFLIDGLGAIQLRAHASHARHLAQAMPKKHTAQTVAPSTTAAALTSMLTGSLPGAHGIVGYSLLDPARGIVANQLSGYEKQGLDPDSWQLERTIFERAGEHGIRAYSVAHSEYRATGFTRAVQRGSEFIAENDLEERVRVACALAAQTEGALVYCYIPELDRAGHKGGVDSDRWRATLERIDSALRPALSLPAGVGAIVTADHGMVDVPPTRHILLADGDPRLEGVRLIGGEPRFLHLYLDEGADADRVAEVWREMNGKAADVSTRTEALEDGLFGPDVAPEALGRLGDVMVAARGLWAFYDDRVADKRAQTMVGQHGALTPEETTVPLIRLGAYA</sequence>
<organism evidence="1 2">
    <name type="scientific">Microbacterium sorbitolivorans</name>
    <dbReference type="NCBI Taxonomy" id="1867410"/>
    <lineage>
        <taxon>Bacteria</taxon>
        <taxon>Bacillati</taxon>
        <taxon>Actinomycetota</taxon>
        <taxon>Actinomycetes</taxon>
        <taxon>Micrococcales</taxon>
        <taxon>Microbacteriaceae</taxon>
        <taxon>Microbacterium</taxon>
    </lineage>
</organism>
<evidence type="ECO:0000313" key="2">
    <source>
        <dbReference type="Proteomes" id="UP000253508"/>
    </source>
</evidence>
<dbReference type="Gene3D" id="3.40.720.10">
    <property type="entry name" value="Alkaline Phosphatase, subunit A"/>
    <property type="match status" value="1"/>
</dbReference>
<dbReference type="SUPFAM" id="SSF53649">
    <property type="entry name" value="Alkaline phosphatase-like"/>
    <property type="match status" value="1"/>
</dbReference>
<dbReference type="PANTHER" id="PTHR10151:SF120">
    <property type="entry name" value="BIS(5'-ADENOSYL)-TRIPHOSPHATASE"/>
    <property type="match status" value="1"/>
</dbReference>
<dbReference type="Proteomes" id="UP000253508">
    <property type="component" value="Unassembled WGS sequence"/>
</dbReference>
<evidence type="ECO:0000313" key="1">
    <source>
        <dbReference type="EMBL" id="RCK61778.1"/>
    </source>
</evidence>
<dbReference type="AlphaFoldDB" id="A0A367Y7G5"/>
<keyword evidence="2" id="KW-1185">Reference proteome</keyword>
<reference evidence="1 2" key="1">
    <citation type="submission" date="2018-07" db="EMBL/GenBank/DDBJ databases">
        <title>Microbacterium endoborsara sp. nov., a novel actinobacterium isolated from Borszczowia aralocaspica.</title>
        <authorList>
            <person name="An D."/>
        </authorList>
    </citation>
    <scope>NUCLEOTIDE SEQUENCE [LARGE SCALE GENOMIC DNA]</scope>
    <source>
        <strain evidence="1 2">C1.15228</strain>
    </source>
</reference>
<dbReference type="EMBL" id="QORO01000001">
    <property type="protein sequence ID" value="RCK61778.1"/>
    <property type="molecule type" value="Genomic_DNA"/>
</dbReference>
<dbReference type="InterPro" id="IPR002591">
    <property type="entry name" value="Phosphodiest/P_Trfase"/>
</dbReference>
<gene>
    <name evidence="1" type="ORF">DTO57_03950</name>
</gene>
<comment type="caution">
    <text evidence="1">The sequence shown here is derived from an EMBL/GenBank/DDBJ whole genome shotgun (WGS) entry which is preliminary data.</text>
</comment>
<dbReference type="PANTHER" id="PTHR10151">
    <property type="entry name" value="ECTONUCLEOTIDE PYROPHOSPHATASE/PHOSPHODIESTERASE"/>
    <property type="match status" value="1"/>
</dbReference>
<dbReference type="OrthoDB" id="9779267at2"/>
<accession>A0A367Y7G5</accession>
<dbReference type="GO" id="GO:0016787">
    <property type="term" value="F:hydrolase activity"/>
    <property type="evidence" value="ECO:0007669"/>
    <property type="project" value="UniProtKB-ARBA"/>
</dbReference>
<dbReference type="RefSeq" id="WP_114116881.1">
    <property type="nucleotide sequence ID" value="NZ_BMHU01000001.1"/>
</dbReference>